<dbReference type="EMBL" id="JAPFFF010000010">
    <property type="protein sequence ID" value="KAK8880593.1"/>
    <property type="molecule type" value="Genomic_DNA"/>
</dbReference>
<organism evidence="1 2">
    <name type="scientific">Tritrichomonas musculus</name>
    <dbReference type="NCBI Taxonomy" id="1915356"/>
    <lineage>
        <taxon>Eukaryota</taxon>
        <taxon>Metamonada</taxon>
        <taxon>Parabasalia</taxon>
        <taxon>Tritrichomonadida</taxon>
        <taxon>Tritrichomonadidae</taxon>
        <taxon>Tritrichomonas</taxon>
    </lineage>
</organism>
<proteinExistence type="predicted"/>
<dbReference type="InterPro" id="IPR011050">
    <property type="entry name" value="Pectin_lyase_fold/virulence"/>
</dbReference>
<evidence type="ECO:0000313" key="1">
    <source>
        <dbReference type="EMBL" id="KAK8880593.1"/>
    </source>
</evidence>
<reference evidence="1 2" key="1">
    <citation type="submission" date="2024-04" db="EMBL/GenBank/DDBJ databases">
        <title>Tritrichomonas musculus Genome.</title>
        <authorList>
            <person name="Alves-Ferreira E."/>
            <person name="Grigg M."/>
            <person name="Lorenzi H."/>
            <person name="Galac M."/>
        </authorList>
    </citation>
    <scope>NUCLEOTIDE SEQUENCE [LARGE SCALE GENOMIC DNA]</scope>
    <source>
        <strain evidence="1 2">EAF2021</strain>
    </source>
</reference>
<gene>
    <name evidence="1" type="ORF">M9Y10_003273</name>
</gene>
<accession>A0ABR2JQ65</accession>
<evidence type="ECO:0000313" key="2">
    <source>
        <dbReference type="Proteomes" id="UP001470230"/>
    </source>
</evidence>
<dbReference type="InterPro" id="IPR022208">
    <property type="entry name" value="DUF3737"/>
</dbReference>
<sequence>MHTISNTSFGGERPLFKQDHIFLNKVVIHQGESALKECKNIVSTNCEFEGKYPFWHNESTKICNCIFREGARAAIWYCKDMEMKDSIIEAPKMFREIDGLKADNVTFNNAQETFWYCKNLTLTNLKFQNADYIFIKNSKISIDNIEMNGNYSFQYCQNVTIKNSIIRSKDAFWNSENVTIYDSEIIGEYLAWHSKNLKLVNCKISGTQPLCYCHDLTMEKCTMEESCDLCFEYSTLKADVHSIIKSIKNPASGQIIIDDCKEIIIDENVKEPNNCKIIKRTENINTQNSTQNTEIDQINRSYNYIYSE</sequence>
<dbReference type="SUPFAM" id="SSF51126">
    <property type="entry name" value="Pectin lyase-like"/>
    <property type="match status" value="1"/>
</dbReference>
<protein>
    <recommendedName>
        <fullName evidence="3">DUF3737 family protein</fullName>
    </recommendedName>
</protein>
<keyword evidence="2" id="KW-1185">Reference proteome</keyword>
<name>A0ABR2JQ65_9EUKA</name>
<comment type="caution">
    <text evidence="1">The sequence shown here is derived from an EMBL/GenBank/DDBJ whole genome shotgun (WGS) entry which is preliminary data.</text>
</comment>
<dbReference type="Proteomes" id="UP001470230">
    <property type="component" value="Unassembled WGS sequence"/>
</dbReference>
<evidence type="ECO:0008006" key="3">
    <source>
        <dbReference type="Google" id="ProtNLM"/>
    </source>
</evidence>
<dbReference type="Pfam" id="PF12541">
    <property type="entry name" value="DUF3737"/>
    <property type="match status" value="1"/>
</dbReference>